<feature type="region of interest" description="Disordered" evidence="1">
    <location>
        <begin position="69"/>
        <end position="97"/>
    </location>
</feature>
<evidence type="ECO:0000313" key="3">
    <source>
        <dbReference type="EMBL" id="KUN96872.1"/>
    </source>
</evidence>
<evidence type="ECO:0000256" key="2">
    <source>
        <dbReference type="SAM" id="Phobius"/>
    </source>
</evidence>
<dbReference type="SUPFAM" id="SSF53822">
    <property type="entry name" value="Periplasmic binding protein-like I"/>
    <property type="match status" value="1"/>
</dbReference>
<evidence type="ECO:0008006" key="5">
    <source>
        <dbReference type="Google" id="ProtNLM"/>
    </source>
</evidence>
<keyword evidence="2" id="KW-0812">Transmembrane</keyword>
<keyword evidence="2" id="KW-1133">Transmembrane helix</keyword>
<sequence length="983" mass="105766">MWRDSVPSAAAGLVLDLCEELIDGYARRRGPMPVVVVHAAGQAPESRHDQEVRELVELVHRAQKPRWLLSRRVAPPTDQDGLPTSSNSPSGGEPGLDHRAYAAATALVKNVAEGVWENHNRSQYRPYGMPRSQLLAALDQALSEQADTGDGVPDARAVVATLAERRWQPSPRREPTGFWRMLGTTLSPTTALGAAVVACLGVLAAKLDSWPLTFAMLTVLLVPAAGYWIRRWMPPLSMGSGCRWLATTTFPLTLSTEAPVWSLWHPRLSRATLEERAVEVVRQMLTAAGFSGTADAGEGVSAQDAARQFCLQLRTLALLEDLRENHRPAWDLRHRKRTVPPLLIIPRASRDNGALPFLRAISDVRSRRSEQDPLLVVAGVGHGDLAGLRERTPLPLPTPDAYRRDPAKLYETWVERSLRTGQAPSMNAALPWVMPVALTGELLTPYNPNAEIHRRSTCRVRRSPWLLWSRWTLVAGCVLTTTGAATYYDGLTDSYCGGPEVVWNRDLVRKDGECVGVVTGSPLPVDEKARELGAGGKKIGLKELQDRIAEANEALAEDKPYVTVVFAGALTARPPDLGEADDVVRQLAGVYLAQRRINDPKQTNDFLQMKVVIANGAQGMQHQKDMAARIVAYARRDPTVVGVVGMGIHTRTSEAALGELQKAGLAVIGTTNSATHLAERYHNYVSLAPTNSAQASALTATLGQAQQGDAVVLVPQEPGGANSTYSADQATSAEKALRDAGFNRPKRISYPLRGTSGVLDAAARSICQDGIGVVYFAGRSSHIASLMTELGQHTGCGDKQHPVTVLSGDDMTKKPFKGANLTFPEGVRLRYASLTYEKQLKKLLLYGIAKQAFGAPRMPTWQDELFTDGFAALSYDAAYALHEAAQDAGVPGYGSAPAVLAALHSVDFSGGATGHISFRNADVADPDLRGHGFGLYEVTQPGTGATLQVELLGGRPAGLLPLKQANCGQQDQEAPASSATGGS</sequence>
<protein>
    <recommendedName>
        <fullName evidence="5">Leucine-binding protein domain-containing protein</fullName>
    </recommendedName>
</protein>
<gene>
    <name evidence="3" type="ORF">AQJ67_32390</name>
</gene>
<evidence type="ECO:0000313" key="4">
    <source>
        <dbReference type="Proteomes" id="UP000053429"/>
    </source>
</evidence>
<keyword evidence="4" id="KW-1185">Reference proteome</keyword>
<proteinExistence type="predicted"/>
<name>A0A101TQX9_9ACTN</name>
<comment type="caution">
    <text evidence="3">The sequence shown here is derived from an EMBL/GenBank/DDBJ whole genome shotgun (WGS) entry which is preliminary data.</text>
</comment>
<dbReference type="AlphaFoldDB" id="A0A101TQX9"/>
<dbReference type="EMBL" id="LMWY01000043">
    <property type="protein sequence ID" value="KUN96872.1"/>
    <property type="molecule type" value="Genomic_DNA"/>
</dbReference>
<organism evidence="3 4">
    <name type="scientific">Streptomyces caeruleatus</name>
    <dbReference type="NCBI Taxonomy" id="661399"/>
    <lineage>
        <taxon>Bacteria</taxon>
        <taxon>Bacillati</taxon>
        <taxon>Actinomycetota</taxon>
        <taxon>Actinomycetes</taxon>
        <taxon>Kitasatosporales</taxon>
        <taxon>Streptomycetaceae</taxon>
        <taxon>Streptomyces</taxon>
    </lineage>
</organism>
<dbReference type="Proteomes" id="UP000053429">
    <property type="component" value="Unassembled WGS sequence"/>
</dbReference>
<dbReference type="STRING" id="661399.AQJ67_32390"/>
<reference evidence="3 4" key="1">
    <citation type="submission" date="2015-10" db="EMBL/GenBank/DDBJ databases">
        <title>Draft genome sequence of Streptomyces caeruleatus NRRL B-24802, type strain for the species Streptomyces caeruleatus.</title>
        <authorList>
            <person name="Ruckert C."/>
            <person name="Winkler A."/>
            <person name="Kalinowski J."/>
            <person name="Kampfer P."/>
            <person name="Glaeser S."/>
        </authorList>
    </citation>
    <scope>NUCLEOTIDE SEQUENCE [LARGE SCALE GENOMIC DNA]</scope>
    <source>
        <strain evidence="3 4">NRRL B-24802</strain>
    </source>
</reference>
<accession>A0A101TQX9</accession>
<evidence type="ECO:0000256" key="1">
    <source>
        <dbReference type="SAM" id="MobiDB-lite"/>
    </source>
</evidence>
<dbReference type="InterPro" id="IPR028082">
    <property type="entry name" value="Peripla_BP_I"/>
</dbReference>
<keyword evidence="2" id="KW-0472">Membrane</keyword>
<dbReference type="Gene3D" id="3.40.50.2300">
    <property type="match status" value="2"/>
</dbReference>
<feature type="transmembrane region" description="Helical" evidence="2">
    <location>
        <begin position="210"/>
        <end position="229"/>
    </location>
</feature>
<feature type="transmembrane region" description="Helical" evidence="2">
    <location>
        <begin position="182"/>
        <end position="204"/>
    </location>
</feature>